<proteinExistence type="predicted"/>
<dbReference type="AlphaFoldDB" id="A0AAD6D8I9"/>
<dbReference type="Proteomes" id="UP001216150">
    <property type="component" value="Unassembled WGS sequence"/>
</dbReference>
<gene>
    <name evidence="2" type="ORF">N7450_010666</name>
</gene>
<protein>
    <submittedName>
        <fullName evidence="2">Uncharacterized protein</fullName>
    </submittedName>
</protein>
<feature type="compositionally biased region" description="Basic residues" evidence="1">
    <location>
        <begin position="78"/>
        <end position="92"/>
    </location>
</feature>
<reference evidence="2 3" key="1">
    <citation type="journal article" date="2023" name="IMA Fungus">
        <title>Comparative genomic study of the Penicillium genus elucidates a diverse pangenome and 15 lateral gene transfer events.</title>
        <authorList>
            <person name="Petersen C."/>
            <person name="Sorensen T."/>
            <person name="Nielsen M.R."/>
            <person name="Sondergaard T.E."/>
            <person name="Sorensen J.L."/>
            <person name="Fitzpatrick D.A."/>
            <person name="Frisvad J.C."/>
            <person name="Nielsen K.L."/>
        </authorList>
    </citation>
    <scope>NUCLEOTIDE SEQUENCE [LARGE SCALE GENOMIC DNA]</scope>
    <source>
        <strain evidence="2 3">IBT 29057</strain>
    </source>
</reference>
<organism evidence="2 3">
    <name type="scientific">Penicillium hetheringtonii</name>
    <dbReference type="NCBI Taxonomy" id="911720"/>
    <lineage>
        <taxon>Eukaryota</taxon>
        <taxon>Fungi</taxon>
        <taxon>Dikarya</taxon>
        <taxon>Ascomycota</taxon>
        <taxon>Pezizomycotina</taxon>
        <taxon>Eurotiomycetes</taxon>
        <taxon>Eurotiomycetidae</taxon>
        <taxon>Eurotiales</taxon>
        <taxon>Aspergillaceae</taxon>
        <taxon>Penicillium</taxon>
    </lineage>
</organism>
<accession>A0AAD6D8I9</accession>
<dbReference type="EMBL" id="JAQJAC010000010">
    <property type="protein sequence ID" value="KAJ5568180.1"/>
    <property type="molecule type" value="Genomic_DNA"/>
</dbReference>
<keyword evidence="3" id="KW-1185">Reference proteome</keyword>
<feature type="region of interest" description="Disordered" evidence="1">
    <location>
        <begin position="1"/>
        <end position="92"/>
    </location>
</feature>
<sequence>MQSNASPLARSISLNSETRGQEQDTSLPDSRSAGDVDVDTRWEESRRYINDPARPMTSGQITTTIEANGSEQDDSHKKTIRNFGRKLMGGRK</sequence>
<feature type="compositionally biased region" description="Polar residues" evidence="1">
    <location>
        <begin position="1"/>
        <end position="29"/>
    </location>
</feature>
<evidence type="ECO:0000256" key="1">
    <source>
        <dbReference type="SAM" id="MobiDB-lite"/>
    </source>
</evidence>
<evidence type="ECO:0000313" key="3">
    <source>
        <dbReference type="Proteomes" id="UP001216150"/>
    </source>
</evidence>
<comment type="caution">
    <text evidence="2">The sequence shown here is derived from an EMBL/GenBank/DDBJ whole genome shotgun (WGS) entry which is preliminary data.</text>
</comment>
<feature type="compositionally biased region" description="Polar residues" evidence="1">
    <location>
        <begin position="57"/>
        <end position="70"/>
    </location>
</feature>
<evidence type="ECO:0000313" key="2">
    <source>
        <dbReference type="EMBL" id="KAJ5568180.1"/>
    </source>
</evidence>
<name>A0AAD6D8I9_9EURO</name>
<feature type="compositionally biased region" description="Basic and acidic residues" evidence="1">
    <location>
        <begin position="32"/>
        <end position="49"/>
    </location>
</feature>